<reference evidence="3" key="1">
    <citation type="journal article" date="2016" name="Genome Biol. Evol.">
        <title>Comparative 'omics' of the Fusarium fujikuroi species complex highlights differences in genetic potential and metabolite synthesis.</title>
        <authorList>
            <person name="Niehaus E.-M."/>
            <person name="Muensterkoetter M."/>
            <person name="Proctor R.H."/>
            <person name="Brown D.W."/>
            <person name="Sharon A."/>
            <person name="Idan Y."/>
            <person name="Oren-Young L."/>
            <person name="Sieber C.M."/>
            <person name="Novak O."/>
            <person name="Pencik A."/>
            <person name="Tarkowska D."/>
            <person name="Hromadova K."/>
            <person name="Freeman S."/>
            <person name="Maymon M."/>
            <person name="Elazar M."/>
            <person name="Youssef S.A."/>
            <person name="El-Shabrawy E.S.M."/>
            <person name="Shalaby A.B.A."/>
            <person name="Houterman P."/>
            <person name="Brock N.L."/>
            <person name="Burkhardt I."/>
            <person name="Tsavkelova E.A."/>
            <person name="Dickschat J.S."/>
            <person name="Galuszka P."/>
            <person name="Gueldener U."/>
            <person name="Tudzynski B."/>
        </authorList>
    </citation>
    <scope>NUCLEOTIDE SEQUENCE [LARGE SCALE GENOMIC DNA]</scope>
    <source>
        <strain evidence="3">MRC7560</strain>
    </source>
</reference>
<sequence>MTIIWTFGTLLKDSTSLNTAGSCSRRLLFAMLCSGATTSDSHIFEIMNAQAKAYFPEALYLYSHFVPQLPIDDNQDINASSEESGYDAKSVNQESPGVCSLDNGLGR</sequence>
<dbReference type="RefSeq" id="XP_041680848.1">
    <property type="nucleotide sequence ID" value="XM_041830156.1"/>
</dbReference>
<feature type="region of interest" description="Disordered" evidence="1">
    <location>
        <begin position="74"/>
        <end position="107"/>
    </location>
</feature>
<comment type="caution">
    <text evidence="2">The sequence shown here is derived from an EMBL/GenBank/DDBJ whole genome shotgun (WGS) entry which is preliminary data.</text>
</comment>
<protein>
    <submittedName>
        <fullName evidence="2">Uncharacterized protein</fullName>
    </submittedName>
</protein>
<dbReference type="VEuPathDB" id="FungiDB:FMAN_09328"/>
<name>A0A1L7T3A1_FUSMA</name>
<keyword evidence="3" id="KW-1185">Reference proteome</keyword>
<dbReference type="Proteomes" id="UP000184255">
    <property type="component" value="Unassembled WGS sequence"/>
</dbReference>
<evidence type="ECO:0000313" key="3">
    <source>
        <dbReference type="Proteomes" id="UP000184255"/>
    </source>
</evidence>
<proteinExistence type="predicted"/>
<dbReference type="EMBL" id="FCQH01000004">
    <property type="protein sequence ID" value="CVK91182.1"/>
    <property type="molecule type" value="Genomic_DNA"/>
</dbReference>
<evidence type="ECO:0000256" key="1">
    <source>
        <dbReference type="SAM" id="MobiDB-lite"/>
    </source>
</evidence>
<evidence type="ECO:0000313" key="2">
    <source>
        <dbReference type="EMBL" id="CVK91182.1"/>
    </source>
</evidence>
<dbReference type="AlphaFoldDB" id="A0A1L7T3A1"/>
<dbReference type="GeneID" id="65088587"/>
<gene>
    <name evidence="2" type="ORF">FMAN_09328</name>
</gene>
<organism evidence="2 3">
    <name type="scientific">Fusarium mangiferae</name>
    <name type="common">Mango malformation disease fungus</name>
    <dbReference type="NCBI Taxonomy" id="192010"/>
    <lineage>
        <taxon>Eukaryota</taxon>
        <taxon>Fungi</taxon>
        <taxon>Dikarya</taxon>
        <taxon>Ascomycota</taxon>
        <taxon>Pezizomycotina</taxon>
        <taxon>Sordariomycetes</taxon>
        <taxon>Hypocreomycetidae</taxon>
        <taxon>Hypocreales</taxon>
        <taxon>Nectriaceae</taxon>
        <taxon>Fusarium</taxon>
        <taxon>Fusarium fujikuroi species complex</taxon>
    </lineage>
</organism>
<accession>A0A1L7T3A1</accession>